<proteinExistence type="predicted"/>
<evidence type="ECO:0000256" key="1">
    <source>
        <dbReference type="ARBA" id="ARBA00022723"/>
    </source>
</evidence>
<feature type="region of interest" description="Disordered" evidence="5">
    <location>
        <begin position="329"/>
        <end position="363"/>
    </location>
</feature>
<comment type="caution">
    <text evidence="7">The sequence shown here is derived from an EMBL/GenBank/DDBJ whole genome shotgun (WGS) entry which is preliminary data.</text>
</comment>
<dbReference type="PANTHER" id="PTHR15710">
    <property type="entry name" value="E3 UBIQUITIN-PROTEIN LIGASE PRAJA"/>
    <property type="match status" value="1"/>
</dbReference>
<evidence type="ECO:0000256" key="3">
    <source>
        <dbReference type="ARBA" id="ARBA00022833"/>
    </source>
</evidence>
<evidence type="ECO:0000313" key="7">
    <source>
        <dbReference type="EMBL" id="GJJ13604.1"/>
    </source>
</evidence>
<dbReference type="Pfam" id="PF13639">
    <property type="entry name" value="zf-RING_2"/>
    <property type="match status" value="1"/>
</dbReference>
<evidence type="ECO:0000256" key="2">
    <source>
        <dbReference type="ARBA" id="ARBA00022771"/>
    </source>
</evidence>
<evidence type="ECO:0000256" key="4">
    <source>
        <dbReference type="PROSITE-ProRule" id="PRU00175"/>
    </source>
</evidence>
<keyword evidence="1" id="KW-0479">Metal-binding</keyword>
<dbReference type="AlphaFoldDB" id="A0AAV5AG35"/>
<feature type="region of interest" description="Disordered" evidence="5">
    <location>
        <begin position="251"/>
        <end position="290"/>
    </location>
</feature>
<dbReference type="SUPFAM" id="SSF57850">
    <property type="entry name" value="RING/U-box"/>
    <property type="match status" value="1"/>
</dbReference>
<dbReference type="GO" id="GO:0008270">
    <property type="term" value="F:zinc ion binding"/>
    <property type="evidence" value="ECO:0007669"/>
    <property type="project" value="UniProtKB-KW"/>
</dbReference>
<dbReference type="InterPro" id="IPR001841">
    <property type="entry name" value="Znf_RING"/>
</dbReference>
<reference evidence="7" key="1">
    <citation type="submission" date="2021-10" db="EMBL/GenBank/DDBJ databases">
        <title>De novo Genome Assembly of Clathrus columnatus (Basidiomycota, Fungi) Using Illumina and Nanopore Sequence Data.</title>
        <authorList>
            <person name="Ogiso-Tanaka E."/>
            <person name="Itagaki H."/>
            <person name="Hosoya T."/>
            <person name="Hosaka K."/>
        </authorList>
    </citation>
    <scope>NUCLEOTIDE SEQUENCE</scope>
    <source>
        <strain evidence="7">MO-923</strain>
    </source>
</reference>
<evidence type="ECO:0000313" key="8">
    <source>
        <dbReference type="Proteomes" id="UP001050691"/>
    </source>
</evidence>
<dbReference type="PROSITE" id="PS50089">
    <property type="entry name" value="ZF_RING_2"/>
    <property type="match status" value="1"/>
</dbReference>
<evidence type="ECO:0000259" key="6">
    <source>
        <dbReference type="PROSITE" id="PS50089"/>
    </source>
</evidence>
<gene>
    <name evidence="7" type="ORF">Clacol_007860</name>
</gene>
<protein>
    <recommendedName>
        <fullName evidence="6">RING-type domain-containing protein</fullName>
    </recommendedName>
</protein>
<keyword evidence="8" id="KW-1185">Reference proteome</keyword>
<dbReference type="Proteomes" id="UP001050691">
    <property type="component" value="Unassembled WGS sequence"/>
</dbReference>
<feature type="domain" description="RING-type" evidence="6">
    <location>
        <begin position="240"/>
        <end position="322"/>
    </location>
</feature>
<sequence>MSREVPPLFAVTLTCLRENHCGTVMKHQIPTALHVTMENDTDDPRQNAMPFIFPTQLSEDNETPGRRGFPSLLDLTISVLGPPPDNPNTEDGRSVSFTLNGPSGTRTVRFGGGNTLGGDGTGGPQRTGFPRLSEFMAATNQAGDEGERGSAGPGGRAPVSATAAYLLSHLLGARFLGSRIGEGGQFGDFALHEEALQTILNELMAEDGHAQTDPPASDEIINQLPRIVFETGHPLFDESCSICHEPFNPALAASPDDGPDSPGTSDSSPSASPSTSKTNKTQSDDSDSSDNLVGVTLPCKHTFHENCITPWLKVKSSCPVCRKSVLPDNHNDAEEHSEHDHEHLEQSSEESNQHIPGSWDELD</sequence>
<dbReference type="SMART" id="SM00184">
    <property type="entry name" value="RING"/>
    <property type="match status" value="1"/>
</dbReference>
<dbReference type="EMBL" id="BPWL01000009">
    <property type="protein sequence ID" value="GJJ13604.1"/>
    <property type="molecule type" value="Genomic_DNA"/>
</dbReference>
<feature type="compositionally biased region" description="Low complexity" evidence="5">
    <location>
        <begin position="251"/>
        <end position="276"/>
    </location>
</feature>
<dbReference type="InterPro" id="IPR013083">
    <property type="entry name" value="Znf_RING/FYVE/PHD"/>
</dbReference>
<dbReference type="Gene3D" id="3.30.40.10">
    <property type="entry name" value="Zinc/RING finger domain, C3HC4 (zinc finger)"/>
    <property type="match status" value="1"/>
</dbReference>
<keyword evidence="3" id="KW-0862">Zinc</keyword>
<feature type="compositionally biased region" description="Basic and acidic residues" evidence="5">
    <location>
        <begin position="329"/>
        <end position="346"/>
    </location>
</feature>
<accession>A0AAV5AG35</accession>
<evidence type="ECO:0000256" key="5">
    <source>
        <dbReference type="SAM" id="MobiDB-lite"/>
    </source>
</evidence>
<name>A0AAV5AG35_9AGAM</name>
<keyword evidence="2 4" id="KW-0863">Zinc-finger</keyword>
<organism evidence="7 8">
    <name type="scientific">Clathrus columnatus</name>
    <dbReference type="NCBI Taxonomy" id="1419009"/>
    <lineage>
        <taxon>Eukaryota</taxon>
        <taxon>Fungi</taxon>
        <taxon>Dikarya</taxon>
        <taxon>Basidiomycota</taxon>
        <taxon>Agaricomycotina</taxon>
        <taxon>Agaricomycetes</taxon>
        <taxon>Phallomycetidae</taxon>
        <taxon>Phallales</taxon>
        <taxon>Clathraceae</taxon>
        <taxon>Clathrus</taxon>
    </lineage>
</organism>